<dbReference type="GO" id="GO:0009103">
    <property type="term" value="P:lipopolysaccharide biosynthetic process"/>
    <property type="evidence" value="ECO:0007669"/>
    <property type="project" value="TreeGrafter"/>
</dbReference>
<name>A0A1T5E4X4_9BACT</name>
<keyword evidence="4" id="KW-1185">Reference proteome</keyword>
<keyword evidence="1 3" id="KW-0808">Transferase</keyword>
<dbReference type="PANTHER" id="PTHR46401:SF2">
    <property type="entry name" value="GLYCOSYLTRANSFERASE WBBK-RELATED"/>
    <property type="match status" value="1"/>
</dbReference>
<dbReference type="Proteomes" id="UP000191055">
    <property type="component" value="Unassembled WGS sequence"/>
</dbReference>
<gene>
    <name evidence="3" type="ORF">SAMN03080601_01207</name>
</gene>
<dbReference type="Gene3D" id="3.40.50.2000">
    <property type="entry name" value="Glycogen Phosphorylase B"/>
    <property type="match status" value="2"/>
</dbReference>
<accession>A0A1T5E4X4</accession>
<dbReference type="InterPro" id="IPR001296">
    <property type="entry name" value="Glyco_trans_1"/>
</dbReference>
<dbReference type="RefSeq" id="WP_079556984.1">
    <property type="nucleotide sequence ID" value="NZ_CP021904.1"/>
</dbReference>
<organism evidence="3 4">
    <name type="scientific">Alkalitalea saponilacus</name>
    <dbReference type="NCBI Taxonomy" id="889453"/>
    <lineage>
        <taxon>Bacteria</taxon>
        <taxon>Pseudomonadati</taxon>
        <taxon>Bacteroidota</taxon>
        <taxon>Bacteroidia</taxon>
        <taxon>Marinilabiliales</taxon>
        <taxon>Marinilabiliaceae</taxon>
        <taxon>Alkalitalea</taxon>
    </lineage>
</organism>
<dbReference type="AlphaFoldDB" id="A0A1T5E4X4"/>
<dbReference type="SUPFAM" id="SSF53756">
    <property type="entry name" value="UDP-Glycosyltransferase/glycogen phosphorylase"/>
    <property type="match status" value="1"/>
</dbReference>
<dbReference type="STRING" id="889453.SAMN03080601_01207"/>
<proteinExistence type="predicted"/>
<evidence type="ECO:0000313" key="3">
    <source>
        <dbReference type="EMBL" id="SKB79068.1"/>
    </source>
</evidence>
<feature type="domain" description="Glycosyl transferase family 1" evidence="2">
    <location>
        <begin position="262"/>
        <end position="398"/>
    </location>
</feature>
<evidence type="ECO:0000259" key="2">
    <source>
        <dbReference type="Pfam" id="PF00534"/>
    </source>
</evidence>
<evidence type="ECO:0000313" key="4">
    <source>
        <dbReference type="Proteomes" id="UP000191055"/>
    </source>
</evidence>
<sequence>MKEEKNEIKICLVSTSDRTGGAAIAANRLWYALKEHGASAKMLVQNKSLTNEEIISTSKNSFHKIKHFVQFASERLKVSTIIRDQKDRFAFSLACTGNNIHQHPAIKECDIIHLHWINFGFLSLKAIENLLNTGKPVLWTFHDMWPFTGGCHYNGDCFKFMEGCGNCPLLKNQHQKDYSFKHINRKHSLLSSSNLYISTPSKWFSSFVQTSALLKSKTIYTIPNTLNDSIFKVYDKLKSRNSLSLSNNCKYIAFGAPNIHDRRKGFDLLEKALEKISQNKYNQDINLLIFGKVKKKIKFPFKAHYFEYISDERTLATIYNAADVTVVPSRQETFGQTASESLACGTPVVAFNSSGLTEIVDHKQNGYLAEPFNAEDLKDGIEWLLEHPNTVKLTQNAREAFQRKFGSQTIYSLQMELYKAMLYS</sequence>
<dbReference type="PANTHER" id="PTHR46401">
    <property type="entry name" value="GLYCOSYLTRANSFERASE WBBK-RELATED"/>
    <property type="match status" value="1"/>
</dbReference>
<dbReference type="EMBL" id="FUYV01000005">
    <property type="protein sequence ID" value="SKB79068.1"/>
    <property type="molecule type" value="Genomic_DNA"/>
</dbReference>
<evidence type="ECO:0000256" key="1">
    <source>
        <dbReference type="ARBA" id="ARBA00022679"/>
    </source>
</evidence>
<protein>
    <submittedName>
        <fullName evidence="3">Glycosyltransferase involved in cell wall bisynthesis</fullName>
    </submittedName>
</protein>
<dbReference type="Pfam" id="PF00534">
    <property type="entry name" value="Glycos_transf_1"/>
    <property type="match status" value="1"/>
</dbReference>
<dbReference type="KEGG" id="asx:CDL62_08115"/>
<reference evidence="3 4" key="1">
    <citation type="submission" date="2017-02" db="EMBL/GenBank/DDBJ databases">
        <authorList>
            <person name="Peterson S.W."/>
        </authorList>
    </citation>
    <scope>NUCLEOTIDE SEQUENCE [LARGE SCALE GENOMIC DNA]</scope>
    <source>
        <strain evidence="3 4">DSM 24412</strain>
    </source>
</reference>
<dbReference type="GO" id="GO:0016757">
    <property type="term" value="F:glycosyltransferase activity"/>
    <property type="evidence" value="ECO:0007669"/>
    <property type="project" value="InterPro"/>
</dbReference>
<dbReference type="OrthoDB" id="9768685at2"/>